<proteinExistence type="predicted"/>
<dbReference type="SMART" id="SM00530">
    <property type="entry name" value="HTH_XRE"/>
    <property type="match status" value="1"/>
</dbReference>
<feature type="domain" description="HTH cro/C1-type" evidence="1">
    <location>
        <begin position="11"/>
        <end position="64"/>
    </location>
</feature>
<dbReference type="PROSITE" id="PS50943">
    <property type="entry name" value="HTH_CROC1"/>
    <property type="match status" value="1"/>
</dbReference>
<accession>A0A127I1G9</accession>
<dbReference type="InterPro" id="IPR010982">
    <property type="entry name" value="Lambda_DNA-bd_dom_sf"/>
</dbReference>
<dbReference type="EMBL" id="CP014546">
    <property type="protein sequence ID" value="AMN80599.1"/>
    <property type="molecule type" value="Genomic_DNA"/>
</dbReference>
<dbReference type="Proteomes" id="UP000070516">
    <property type="component" value="Chromosome"/>
</dbReference>
<dbReference type="SUPFAM" id="SSF47413">
    <property type="entry name" value="lambda repressor-like DNA-binding domains"/>
    <property type="match status" value="1"/>
</dbReference>
<dbReference type="GO" id="GO:0003677">
    <property type="term" value="F:DNA binding"/>
    <property type="evidence" value="ECO:0007669"/>
    <property type="project" value="InterPro"/>
</dbReference>
<dbReference type="Gene3D" id="1.10.260.40">
    <property type="entry name" value="lambda repressor-like DNA-binding domains"/>
    <property type="match status" value="1"/>
</dbReference>
<dbReference type="InterPro" id="IPR001387">
    <property type="entry name" value="Cro/C1-type_HTH"/>
</dbReference>
<evidence type="ECO:0000259" key="1">
    <source>
        <dbReference type="PROSITE" id="PS50943"/>
    </source>
</evidence>
<evidence type="ECO:0000313" key="3">
    <source>
        <dbReference type="Proteomes" id="UP000070516"/>
    </source>
</evidence>
<name>A0A127I1G9_PSEAZ</name>
<organism evidence="2 3">
    <name type="scientific">Pseudomonas azotoformans</name>
    <dbReference type="NCBI Taxonomy" id="47878"/>
    <lineage>
        <taxon>Bacteria</taxon>
        <taxon>Pseudomonadati</taxon>
        <taxon>Pseudomonadota</taxon>
        <taxon>Gammaproteobacteria</taxon>
        <taxon>Pseudomonadales</taxon>
        <taxon>Pseudomonadaceae</taxon>
        <taxon>Pseudomonas</taxon>
    </lineage>
</organism>
<dbReference type="CDD" id="cd00093">
    <property type="entry name" value="HTH_XRE"/>
    <property type="match status" value="1"/>
</dbReference>
<dbReference type="Pfam" id="PF01381">
    <property type="entry name" value="HTH_3"/>
    <property type="match status" value="1"/>
</dbReference>
<reference evidence="2 3" key="1">
    <citation type="submission" date="2016-02" db="EMBL/GenBank/DDBJ databases">
        <title>Complete genome sequence of Pseudomonas azotoformans S4.</title>
        <authorList>
            <person name="Fang Y."/>
            <person name="Wu L."/>
            <person name="Feng G."/>
        </authorList>
    </citation>
    <scope>NUCLEOTIDE SEQUENCE [LARGE SCALE GENOMIC DNA]</scope>
    <source>
        <strain evidence="2 3">S4</strain>
    </source>
</reference>
<gene>
    <name evidence="2" type="ORF">AYR47_20835</name>
</gene>
<protein>
    <submittedName>
        <fullName evidence="2">XRE family transcriptional regulator</fullName>
    </submittedName>
</protein>
<dbReference type="KEGG" id="pazo:AYR47_20835"/>
<dbReference type="RefSeq" id="WP_061436658.1">
    <property type="nucleotide sequence ID" value="NZ_CP014546.1"/>
</dbReference>
<sequence>MELNIAFGLALKQIRNGRNLTQEDFAMVSSRTYLSTLERGLKSPTLEKIDQIAGVLGVHPLTILLATYADKESPDNVELLLQKIGDETRTLTLVSRAKD</sequence>
<dbReference type="AlphaFoldDB" id="A0A127I1G9"/>
<evidence type="ECO:0000313" key="2">
    <source>
        <dbReference type="EMBL" id="AMN80599.1"/>
    </source>
</evidence>